<gene>
    <name evidence="1" type="ORF">PECUL_23A007354</name>
</gene>
<reference evidence="1" key="1">
    <citation type="submission" date="2022-03" db="EMBL/GenBank/DDBJ databases">
        <authorList>
            <person name="Alioto T."/>
            <person name="Alioto T."/>
            <person name="Gomez Garrido J."/>
        </authorList>
    </citation>
    <scope>NUCLEOTIDE SEQUENCE</scope>
</reference>
<dbReference type="EMBL" id="OW240918">
    <property type="protein sequence ID" value="CAH2308220.1"/>
    <property type="molecule type" value="Genomic_DNA"/>
</dbReference>
<proteinExistence type="predicted"/>
<accession>A0AAD1SRI6</accession>
<organism evidence="1 2">
    <name type="scientific">Pelobates cultripes</name>
    <name type="common">Western spadefoot toad</name>
    <dbReference type="NCBI Taxonomy" id="61616"/>
    <lineage>
        <taxon>Eukaryota</taxon>
        <taxon>Metazoa</taxon>
        <taxon>Chordata</taxon>
        <taxon>Craniata</taxon>
        <taxon>Vertebrata</taxon>
        <taxon>Euteleostomi</taxon>
        <taxon>Amphibia</taxon>
        <taxon>Batrachia</taxon>
        <taxon>Anura</taxon>
        <taxon>Pelobatoidea</taxon>
        <taxon>Pelobatidae</taxon>
        <taxon>Pelobates</taxon>
    </lineage>
</organism>
<evidence type="ECO:0000313" key="1">
    <source>
        <dbReference type="EMBL" id="CAH2308220.1"/>
    </source>
</evidence>
<sequence length="95" mass="10696">MVYAVYTLHTGLTLSCRTFSFSQRPTHAEIAQITGAGSSNPESGSDPEIQRLKLRKLLSLRSKVPLVTVIGERWIRITQRQCKESFPADQVKFAF</sequence>
<evidence type="ECO:0000313" key="2">
    <source>
        <dbReference type="Proteomes" id="UP001295444"/>
    </source>
</evidence>
<dbReference type="AlphaFoldDB" id="A0AAD1SRI6"/>
<dbReference type="Proteomes" id="UP001295444">
    <property type="component" value="Chromosome 07"/>
</dbReference>
<name>A0AAD1SRI6_PELCU</name>
<keyword evidence="2" id="KW-1185">Reference proteome</keyword>
<protein>
    <submittedName>
        <fullName evidence="1">Uncharacterized protein</fullName>
    </submittedName>
</protein>